<gene>
    <name evidence="11" type="ORF">SAMN04488090_2023</name>
</gene>
<protein>
    <submittedName>
        <fullName evidence="11">TonB-linked outer membrane protein, SusC/RagA family</fullName>
    </submittedName>
</protein>
<dbReference type="InterPro" id="IPR037066">
    <property type="entry name" value="Plug_dom_sf"/>
</dbReference>
<dbReference type="NCBIfam" id="TIGR04056">
    <property type="entry name" value="OMP_RagA_SusC"/>
    <property type="match status" value="1"/>
</dbReference>
<dbReference type="Gene3D" id="2.40.170.20">
    <property type="entry name" value="TonB-dependent receptor, beta-barrel domain"/>
    <property type="match status" value="1"/>
</dbReference>
<evidence type="ECO:0000259" key="10">
    <source>
        <dbReference type="Pfam" id="PF07715"/>
    </source>
</evidence>
<dbReference type="InterPro" id="IPR008969">
    <property type="entry name" value="CarboxyPept-like_regulatory"/>
</dbReference>
<evidence type="ECO:0000256" key="2">
    <source>
        <dbReference type="ARBA" id="ARBA00022448"/>
    </source>
</evidence>
<dbReference type="FunFam" id="2.60.40.1120:FF:000003">
    <property type="entry name" value="Outer membrane protein Omp121"/>
    <property type="match status" value="1"/>
</dbReference>
<dbReference type="InterPro" id="IPR036942">
    <property type="entry name" value="Beta-barrel_TonB_sf"/>
</dbReference>
<name>A0A1G9NI64_9BACT</name>
<dbReference type="OrthoDB" id="9768177at2"/>
<dbReference type="InterPro" id="IPR012910">
    <property type="entry name" value="Plug_dom"/>
</dbReference>
<dbReference type="GO" id="GO:0009279">
    <property type="term" value="C:cell outer membrane"/>
    <property type="evidence" value="ECO:0007669"/>
    <property type="project" value="UniProtKB-SubCell"/>
</dbReference>
<dbReference type="InterPro" id="IPR023997">
    <property type="entry name" value="TonB-dep_OMP_SusC/RagA_CS"/>
</dbReference>
<dbReference type="SUPFAM" id="SSF56935">
    <property type="entry name" value="Porins"/>
    <property type="match status" value="1"/>
</dbReference>
<dbReference type="AlphaFoldDB" id="A0A1G9NI64"/>
<dbReference type="SUPFAM" id="SSF49464">
    <property type="entry name" value="Carboxypeptidase regulatory domain-like"/>
    <property type="match status" value="1"/>
</dbReference>
<dbReference type="Pfam" id="PF13715">
    <property type="entry name" value="CarbopepD_reg_2"/>
    <property type="match status" value="1"/>
</dbReference>
<proteinExistence type="inferred from homology"/>
<evidence type="ECO:0000256" key="7">
    <source>
        <dbReference type="ARBA" id="ARBA00023237"/>
    </source>
</evidence>
<dbReference type="InterPro" id="IPR023996">
    <property type="entry name" value="TonB-dep_OMP_SusC/RagA"/>
</dbReference>
<keyword evidence="4 8" id="KW-0812">Transmembrane</keyword>
<dbReference type="PANTHER" id="PTHR30069">
    <property type="entry name" value="TONB-DEPENDENT OUTER MEMBRANE RECEPTOR"/>
    <property type="match status" value="1"/>
</dbReference>
<keyword evidence="3 8" id="KW-1134">Transmembrane beta strand</keyword>
<comment type="similarity">
    <text evidence="8">Belongs to the TonB-dependent receptor family.</text>
</comment>
<evidence type="ECO:0000256" key="4">
    <source>
        <dbReference type="ARBA" id="ARBA00022692"/>
    </source>
</evidence>
<comment type="subcellular location">
    <subcellularLocation>
        <location evidence="1 8">Cell outer membrane</location>
        <topology evidence="1 8">Multi-pass membrane protein</topology>
    </subcellularLocation>
</comment>
<dbReference type="STRING" id="563176.SAMN04488090_2023"/>
<dbReference type="NCBIfam" id="TIGR04057">
    <property type="entry name" value="SusC_RagA_signa"/>
    <property type="match status" value="1"/>
</dbReference>
<dbReference type="GO" id="GO:0044718">
    <property type="term" value="P:siderophore transmembrane transport"/>
    <property type="evidence" value="ECO:0007669"/>
    <property type="project" value="TreeGrafter"/>
</dbReference>
<evidence type="ECO:0000313" key="11">
    <source>
        <dbReference type="EMBL" id="SDL86252.1"/>
    </source>
</evidence>
<dbReference type="Pfam" id="PF07715">
    <property type="entry name" value="Plug"/>
    <property type="match status" value="1"/>
</dbReference>
<evidence type="ECO:0000313" key="12">
    <source>
        <dbReference type="Proteomes" id="UP000198901"/>
    </source>
</evidence>
<keyword evidence="2 8" id="KW-0813">Transport</keyword>
<dbReference type="Gene3D" id="2.60.40.1120">
    <property type="entry name" value="Carboxypeptidase-like, regulatory domain"/>
    <property type="match status" value="1"/>
</dbReference>
<evidence type="ECO:0000256" key="5">
    <source>
        <dbReference type="ARBA" id="ARBA00022729"/>
    </source>
</evidence>
<reference evidence="11 12" key="1">
    <citation type="submission" date="2016-10" db="EMBL/GenBank/DDBJ databases">
        <authorList>
            <person name="de Groot N.N."/>
        </authorList>
    </citation>
    <scope>NUCLEOTIDE SEQUENCE [LARGE SCALE GENOMIC DNA]</scope>
    <source>
        <strain evidence="11 12">DSM 21668</strain>
    </source>
</reference>
<evidence type="ECO:0000256" key="1">
    <source>
        <dbReference type="ARBA" id="ARBA00004571"/>
    </source>
</evidence>
<dbReference type="EMBL" id="FNGS01000003">
    <property type="protein sequence ID" value="SDL86252.1"/>
    <property type="molecule type" value="Genomic_DNA"/>
</dbReference>
<keyword evidence="6 8" id="KW-0472">Membrane</keyword>
<keyword evidence="12" id="KW-1185">Reference proteome</keyword>
<feature type="domain" description="TonB-dependent receptor plug" evidence="10">
    <location>
        <begin position="234"/>
        <end position="342"/>
    </location>
</feature>
<evidence type="ECO:0000256" key="6">
    <source>
        <dbReference type="ARBA" id="ARBA00023136"/>
    </source>
</evidence>
<dbReference type="GO" id="GO:0015344">
    <property type="term" value="F:siderophore uptake transmembrane transporter activity"/>
    <property type="evidence" value="ECO:0007669"/>
    <property type="project" value="TreeGrafter"/>
</dbReference>
<keyword evidence="5" id="KW-0732">Signal</keyword>
<dbReference type="PANTHER" id="PTHR30069:SF29">
    <property type="entry name" value="HEMOGLOBIN AND HEMOGLOBIN-HAPTOGLOBIN-BINDING PROTEIN 1-RELATED"/>
    <property type="match status" value="1"/>
</dbReference>
<accession>A0A1G9NI64</accession>
<evidence type="ECO:0000256" key="3">
    <source>
        <dbReference type="ARBA" id="ARBA00022452"/>
    </source>
</evidence>
<evidence type="ECO:0000259" key="9">
    <source>
        <dbReference type="Pfam" id="PF07660"/>
    </source>
</evidence>
<sequence>MISITKTGEIFLRIMRISFYQLVLAILCTTLVSAHEGSGQDLLDRRISMTADNERVESVVRRIGKLADVRFVYSPQLIQSDRKVTLSVQNEVLANVLTSLLRPLQLTYEVAGSQIILRSGLIHSTLAPAALPVIQWSMPQDITITGVVTDERNNGMPGVNILVKNTTRGVTTDVNGRYTISIPDRNTVLVFSYVGFEKKEVAVGNQTTLNVQLKPDTRSLNEVVVVGYGTQAKATLTGSVATIPSKTFEDRGVVENPLSALQGQVPGVIVTRSSAAPGRASWNFQIRGATSTNGTQPLVIVDGTPLSDNAALNSINPNDIDNMSFLKDASAAIYGARAAGGVVLITTKRAKSGKAIIQYDASVSQKIVGLQPHLLNVNQFGTYMDQGLVNDFYGTPPTSNLWYRLAQLMKNPPASGYIDLTTYNGQPVPPASNPLNPGFGDVKDLTFFDNSWIDILWGKATSTQHNLSVSGRGEKSGYRLSFGYLNDGSLLKWGNNSNSRYNVRLSHDYAVTDKLQLETNVSLEKNDIIQPTLIGNVMGQYMQPGFPTATVDGRPYSWGTQFSPQWQAALGGDDKEYNTRVFTNLRATYSFSKNLKLVAQGGYNWTATDIKTQQKAISWYNYLGTIQAPDNPTRQNSYYQRRLNKDAYFNLNAYLEYKKNLAERHDIGVTVGTQYERDEYNYYLAKTTYLANDNVPSLNLGIGDNTTKSVNEGQNHYAIGSYFGRFNYAYDQKYLFEVNARYDGSSKFNQANRWRLFYGASGGWRISQEAFMQNIPFINELKLRASWGAVGNQSGIGLYDYIQLLNVSATGGPTSSGFPIIGSSPVVFVGPTGSLVSLDRTWERVETSNLGLDFGILDRRLSGTVEYFVKHNRNMLLGQTNPAVLGATAPSSNIGHLKTWGWELSLNWQDKIGGLTYRIGGSLTDNQNRLIDYGGANVINAGYNGAVQGYALGSYFGLKYGGRLQTDEQVAAYRNLANGNNISMPVTTYNADGTIKVPGVRKGDNKYVDVNGDGKLTAPGDLVYLGRDDPRYSFAMNFGLEWKGFDFTAIFQGVGERTIFREGNWRVPFGSIYQAQSDYWVGKTWTPDNTGARYPILSAGGNATTYNNYNYQISDWSVENGAYVRLKNLVVGYTLPATVTPKIGMQKLRVYFSGNDLWELSHIRDGWDPEATRNIGRANGESTLTRYPFYRYVSFGINATF</sequence>
<dbReference type="Gene3D" id="2.170.130.10">
    <property type="entry name" value="TonB-dependent receptor, plug domain"/>
    <property type="match status" value="1"/>
</dbReference>
<dbReference type="InterPro" id="IPR039426">
    <property type="entry name" value="TonB-dep_rcpt-like"/>
</dbReference>
<organism evidence="11 12">
    <name type="scientific">Siphonobacter aquaeclarae</name>
    <dbReference type="NCBI Taxonomy" id="563176"/>
    <lineage>
        <taxon>Bacteria</taxon>
        <taxon>Pseudomonadati</taxon>
        <taxon>Bacteroidota</taxon>
        <taxon>Cytophagia</taxon>
        <taxon>Cytophagales</taxon>
        <taxon>Cytophagaceae</taxon>
        <taxon>Siphonobacter</taxon>
    </lineage>
</organism>
<evidence type="ECO:0000256" key="8">
    <source>
        <dbReference type="PROSITE-ProRule" id="PRU01360"/>
    </source>
</evidence>
<dbReference type="PROSITE" id="PS52016">
    <property type="entry name" value="TONB_DEPENDENT_REC_3"/>
    <property type="match status" value="1"/>
</dbReference>
<feature type="domain" description="Secretin/TonB short N-terminal" evidence="9">
    <location>
        <begin position="70"/>
        <end position="118"/>
    </location>
</feature>
<dbReference type="Pfam" id="PF07660">
    <property type="entry name" value="STN"/>
    <property type="match status" value="1"/>
</dbReference>
<dbReference type="InterPro" id="IPR011662">
    <property type="entry name" value="Secretin/TonB_short_N"/>
</dbReference>
<dbReference type="Proteomes" id="UP000198901">
    <property type="component" value="Unassembled WGS sequence"/>
</dbReference>
<keyword evidence="7 8" id="KW-0998">Cell outer membrane</keyword>